<dbReference type="GO" id="GO:0000139">
    <property type="term" value="C:Golgi membrane"/>
    <property type="evidence" value="ECO:0007669"/>
    <property type="project" value="TreeGrafter"/>
</dbReference>
<dbReference type="STRING" id="105696.A0A1Y2MGC9"/>
<dbReference type="GO" id="GO:0006487">
    <property type="term" value="P:protein N-linked glycosylation"/>
    <property type="evidence" value="ECO:0007669"/>
    <property type="project" value="TreeGrafter"/>
</dbReference>
<dbReference type="GO" id="GO:0016757">
    <property type="term" value="F:glycosyltransferase activity"/>
    <property type="evidence" value="ECO:0007669"/>
    <property type="project" value="UniProtKB-KW"/>
</dbReference>
<dbReference type="AlphaFoldDB" id="A0A1Y2MGC9"/>
<dbReference type="PANTHER" id="PTHR31306">
    <property type="entry name" value="ALPHA-1,6-MANNOSYLTRANSFERASE MNN11-RELATED"/>
    <property type="match status" value="1"/>
</dbReference>
<sequence length="379" mass="43788">MTPLSPSVLRRLYLKIFIGIVLFITALQVANLKQSSLQSAERFHRIASSWSIPFPRLRPLLTPQFTSYGSTQCIPPVSPELLKRSVEKHATCAKYSPFSLPRHRWATVTAFFGGLEANEHYTKALTTHLEHALVHGSEVHVLCDKMIDGLWNKPAFILDVLLREMLKPESKRLEWLIWIDGDSLILDQCRPATSFLPSTLPSKPLLNRWRRDEITMGEALFSEINLIATQDPNGLNNGIFLLRVSQWAVSLFTAILAYRHYNPDIYLRFSDQSAMELLLADDKFKHQVQYVPQHWFNAFPKGEPQDFLQRNGTELKALEDMQVRKGDWLVHMAGHHYKDQALNGWYDMLEGMEDVWESGDLQRDLDGEVRRWWEGKGYE</sequence>
<feature type="transmembrane region" description="Helical" evidence="4">
    <location>
        <begin position="12"/>
        <end position="30"/>
    </location>
</feature>
<keyword evidence="4" id="KW-1133">Transmembrane helix</keyword>
<dbReference type="InParanoid" id="A0A1Y2MGC9"/>
<keyword evidence="4" id="KW-0812">Transmembrane</keyword>
<evidence type="ECO:0000256" key="2">
    <source>
        <dbReference type="ARBA" id="ARBA00022676"/>
    </source>
</evidence>
<keyword evidence="6" id="KW-1185">Reference proteome</keyword>
<dbReference type="EMBL" id="KZ107838">
    <property type="protein sequence ID" value="OSS54298.1"/>
    <property type="molecule type" value="Genomic_DNA"/>
</dbReference>
<dbReference type="Pfam" id="PF05637">
    <property type="entry name" value="Glyco_transf_34"/>
    <property type="match status" value="1"/>
</dbReference>
<dbReference type="PANTHER" id="PTHR31306:SF8">
    <property type="entry name" value="GLYCOSYLTRANSFERASE FAMILY 34 PROTEIN"/>
    <property type="match status" value="1"/>
</dbReference>
<evidence type="ECO:0000256" key="4">
    <source>
        <dbReference type="SAM" id="Phobius"/>
    </source>
</evidence>
<dbReference type="InterPro" id="IPR008630">
    <property type="entry name" value="Glyco_trans_34"/>
</dbReference>
<gene>
    <name evidence="5" type="ORF">B5807_00809</name>
</gene>
<comment type="similarity">
    <text evidence="1">Belongs to the glycosyltransferase 34 family.</text>
</comment>
<reference evidence="5 6" key="1">
    <citation type="journal article" date="2017" name="Genome Announc.">
        <title>Genome sequence of the saprophytic ascomycete Epicoccum nigrum ICMP 19927 strain isolated from New Zealand.</title>
        <authorList>
            <person name="Fokin M."/>
            <person name="Fleetwood D."/>
            <person name="Weir B.S."/>
            <person name="Villas-Boas S.G."/>
        </authorList>
    </citation>
    <scope>NUCLEOTIDE SEQUENCE [LARGE SCALE GENOMIC DNA]</scope>
    <source>
        <strain evidence="5 6">ICMP 19927</strain>
    </source>
</reference>
<dbReference type="FunFam" id="3.90.550.10:FF:000237">
    <property type="entry name" value="WGS project CABT00000000 data, contig 2.1"/>
    <property type="match status" value="1"/>
</dbReference>
<dbReference type="InterPro" id="IPR029044">
    <property type="entry name" value="Nucleotide-diphossugar_trans"/>
</dbReference>
<keyword evidence="4" id="KW-0472">Membrane</keyword>
<dbReference type="OMA" id="FWNKPSY"/>
<evidence type="ECO:0000313" key="5">
    <source>
        <dbReference type="EMBL" id="OSS54298.1"/>
    </source>
</evidence>
<dbReference type="Proteomes" id="UP000193240">
    <property type="component" value="Unassembled WGS sequence"/>
</dbReference>
<protein>
    <recommendedName>
        <fullName evidence="7">Galactosyl transferase GMA12/MNN10 family protein</fullName>
    </recommendedName>
</protein>
<proteinExistence type="inferred from homology"/>
<keyword evidence="2" id="KW-0328">Glycosyltransferase</keyword>
<evidence type="ECO:0000256" key="3">
    <source>
        <dbReference type="ARBA" id="ARBA00022679"/>
    </source>
</evidence>
<evidence type="ECO:0000313" key="6">
    <source>
        <dbReference type="Proteomes" id="UP000193240"/>
    </source>
</evidence>
<name>A0A1Y2MGC9_EPING</name>
<keyword evidence="3" id="KW-0808">Transferase</keyword>
<dbReference type="Gene3D" id="3.90.550.10">
    <property type="entry name" value="Spore Coat Polysaccharide Biosynthesis Protein SpsA, Chain A"/>
    <property type="match status" value="1"/>
</dbReference>
<evidence type="ECO:0000256" key="1">
    <source>
        <dbReference type="ARBA" id="ARBA00005664"/>
    </source>
</evidence>
<dbReference type="SUPFAM" id="SSF53448">
    <property type="entry name" value="Nucleotide-diphospho-sugar transferases"/>
    <property type="match status" value="1"/>
</dbReference>
<accession>A0A1Y2MGC9</accession>
<organism evidence="5 6">
    <name type="scientific">Epicoccum nigrum</name>
    <name type="common">Soil fungus</name>
    <name type="synonym">Epicoccum purpurascens</name>
    <dbReference type="NCBI Taxonomy" id="105696"/>
    <lineage>
        <taxon>Eukaryota</taxon>
        <taxon>Fungi</taxon>
        <taxon>Dikarya</taxon>
        <taxon>Ascomycota</taxon>
        <taxon>Pezizomycotina</taxon>
        <taxon>Dothideomycetes</taxon>
        <taxon>Pleosporomycetidae</taxon>
        <taxon>Pleosporales</taxon>
        <taxon>Pleosporineae</taxon>
        <taxon>Didymellaceae</taxon>
        <taxon>Epicoccum</taxon>
    </lineage>
</organism>
<evidence type="ECO:0008006" key="7">
    <source>
        <dbReference type="Google" id="ProtNLM"/>
    </source>
</evidence>